<organism evidence="7">
    <name type="scientific">Aceria tosichella</name>
    <name type="common">wheat curl mite</name>
    <dbReference type="NCBI Taxonomy" id="561515"/>
    <lineage>
        <taxon>Eukaryota</taxon>
        <taxon>Metazoa</taxon>
        <taxon>Ecdysozoa</taxon>
        <taxon>Arthropoda</taxon>
        <taxon>Chelicerata</taxon>
        <taxon>Arachnida</taxon>
        <taxon>Acari</taxon>
        <taxon>Acariformes</taxon>
        <taxon>Trombidiformes</taxon>
        <taxon>Prostigmata</taxon>
        <taxon>Eupodina</taxon>
        <taxon>Eriophyoidea</taxon>
        <taxon>Eriophyidae</taxon>
        <taxon>Eriophyinae</taxon>
        <taxon>Aceriini</taxon>
        <taxon>Aceria</taxon>
    </lineage>
</organism>
<evidence type="ECO:0000256" key="3">
    <source>
        <dbReference type="ARBA" id="ARBA00022989"/>
    </source>
</evidence>
<feature type="transmembrane region" description="Helical" evidence="5">
    <location>
        <begin position="136"/>
        <end position="155"/>
    </location>
</feature>
<sequence>MTLKTEVPVSIEQRIHRVYHQHHHHHHYHLHHILDHHHLHIHNQSVFRSHVPTSQQQGDIAIDEHGSHSVSGANVSHNTNQPIEQYAARNRNTTTKTTTKSKRIRFLLTSAFAYIISPIDLIPEAIFGIFGILDDLIFLLMCLFCIAIILLYPLVRELSHKKCAILRAAACKQPSTVCQLDGLASLGDGKE</sequence>
<name>A0A6G1SPV7_9ACAR</name>
<comment type="subcellular location">
    <subcellularLocation>
        <location evidence="1">Endomembrane system</location>
        <topology evidence="1">Multi-pass membrane protein</topology>
    </subcellularLocation>
</comment>
<gene>
    <name evidence="7" type="primary">Rnf170</name>
    <name evidence="7" type="ORF">g.17379</name>
</gene>
<keyword evidence="2 5" id="KW-0812">Transmembrane</keyword>
<evidence type="ECO:0000313" key="7">
    <source>
        <dbReference type="EMBL" id="MDE52012.1"/>
    </source>
</evidence>
<dbReference type="Pfam" id="PF06803">
    <property type="entry name" value="DUF1232"/>
    <property type="match status" value="1"/>
</dbReference>
<evidence type="ECO:0000259" key="6">
    <source>
        <dbReference type="Pfam" id="PF06803"/>
    </source>
</evidence>
<reference evidence="7" key="1">
    <citation type="submission" date="2018-10" db="EMBL/GenBank/DDBJ databases">
        <title>Transcriptome assembly of Aceria tosichella (Wheat curl mite) Type 2.</title>
        <authorList>
            <person name="Scully E.D."/>
            <person name="Geib S.M."/>
            <person name="Palmer N.A."/>
            <person name="Gupta A.K."/>
            <person name="Sarath G."/>
            <person name="Tatineni S."/>
        </authorList>
    </citation>
    <scope>NUCLEOTIDE SEQUENCE</scope>
    <source>
        <strain evidence="7">LincolnNE</strain>
    </source>
</reference>
<keyword evidence="4 5" id="KW-0472">Membrane</keyword>
<evidence type="ECO:0000256" key="4">
    <source>
        <dbReference type="ARBA" id="ARBA00023136"/>
    </source>
</evidence>
<protein>
    <submittedName>
        <fullName evidence="7">RING finger protein 170</fullName>
    </submittedName>
</protein>
<proteinExistence type="predicted"/>
<feature type="transmembrane region" description="Helical" evidence="5">
    <location>
        <begin position="106"/>
        <end position="130"/>
    </location>
</feature>
<dbReference type="EMBL" id="GGYP01007241">
    <property type="protein sequence ID" value="MDE52012.1"/>
    <property type="molecule type" value="Transcribed_RNA"/>
</dbReference>
<dbReference type="InterPro" id="IPR010652">
    <property type="entry name" value="DUF1232"/>
</dbReference>
<accession>A0A6G1SPV7</accession>
<evidence type="ECO:0000256" key="5">
    <source>
        <dbReference type="SAM" id="Phobius"/>
    </source>
</evidence>
<feature type="domain" description="DUF1232" evidence="6">
    <location>
        <begin position="106"/>
        <end position="139"/>
    </location>
</feature>
<evidence type="ECO:0000256" key="2">
    <source>
        <dbReference type="ARBA" id="ARBA00022692"/>
    </source>
</evidence>
<evidence type="ECO:0000256" key="1">
    <source>
        <dbReference type="ARBA" id="ARBA00004127"/>
    </source>
</evidence>
<keyword evidence="3 5" id="KW-1133">Transmembrane helix</keyword>
<dbReference type="AlphaFoldDB" id="A0A6G1SPV7"/>
<dbReference type="GO" id="GO:0012505">
    <property type="term" value="C:endomembrane system"/>
    <property type="evidence" value="ECO:0007669"/>
    <property type="project" value="UniProtKB-SubCell"/>
</dbReference>